<dbReference type="Gene3D" id="3.30.730.10">
    <property type="entry name" value="AP2/ERF domain"/>
    <property type="match status" value="1"/>
</dbReference>
<evidence type="ECO:0000313" key="10">
    <source>
        <dbReference type="Proteomes" id="UP000032180"/>
    </source>
</evidence>
<evidence type="ECO:0000256" key="7">
    <source>
        <dbReference type="ARBA" id="ARBA00024343"/>
    </source>
</evidence>
<dbReference type="Gramene" id="LPERR08G17640.1">
    <property type="protein sequence ID" value="LPERR08G17640.1"/>
    <property type="gene ID" value="LPERR08G17640"/>
</dbReference>
<dbReference type="PRINTS" id="PR00367">
    <property type="entry name" value="ETHRSPELEMNT"/>
</dbReference>
<dbReference type="Proteomes" id="UP000032180">
    <property type="component" value="Chromosome 8"/>
</dbReference>
<reference evidence="9 10" key="1">
    <citation type="submission" date="2012-08" db="EMBL/GenBank/DDBJ databases">
        <title>Oryza genome evolution.</title>
        <authorList>
            <person name="Wing R.A."/>
        </authorList>
    </citation>
    <scope>NUCLEOTIDE SEQUENCE</scope>
</reference>
<comment type="subcellular location">
    <subcellularLocation>
        <location evidence="1">Nucleus</location>
    </subcellularLocation>
</comment>
<dbReference type="SUPFAM" id="SSF54171">
    <property type="entry name" value="DNA-binding domain"/>
    <property type="match status" value="1"/>
</dbReference>
<dbReference type="EnsemblPlants" id="LPERR08G17640.1">
    <property type="protein sequence ID" value="LPERR08G17640.1"/>
    <property type="gene ID" value="LPERR08G17640"/>
</dbReference>
<dbReference type="PANTHER" id="PTHR31241:SF5">
    <property type="entry name" value="OS08G0521600 PROTEIN"/>
    <property type="match status" value="1"/>
</dbReference>
<keyword evidence="10" id="KW-1185">Reference proteome</keyword>
<evidence type="ECO:0000256" key="5">
    <source>
        <dbReference type="ARBA" id="ARBA00023163"/>
    </source>
</evidence>
<keyword evidence="6" id="KW-0539">Nucleus</keyword>
<dbReference type="GO" id="GO:0000976">
    <property type="term" value="F:transcription cis-regulatory region binding"/>
    <property type="evidence" value="ECO:0007669"/>
    <property type="project" value="TreeGrafter"/>
</dbReference>
<dbReference type="InterPro" id="IPR016177">
    <property type="entry name" value="DNA-bd_dom_sf"/>
</dbReference>
<dbReference type="GO" id="GO:0005634">
    <property type="term" value="C:nucleus"/>
    <property type="evidence" value="ECO:0007669"/>
    <property type="project" value="UniProtKB-SubCell"/>
</dbReference>
<dbReference type="InterPro" id="IPR001471">
    <property type="entry name" value="AP2/ERF_dom"/>
</dbReference>
<protein>
    <recommendedName>
        <fullName evidence="8">AP2/ERF domain-containing protein</fullName>
    </recommendedName>
</protein>
<evidence type="ECO:0000256" key="4">
    <source>
        <dbReference type="ARBA" id="ARBA00023125"/>
    </source>
</evidence>
<dbReference type="PANTHER" id="PTHR31241">
    <property type="entry name" value="DEHYDRATION-RESPONSIVE ELEMENT-BINDING PROTEIN 2C"/>
    <property type="match status" value="1"/>
</dbReference>
<dbReference type="STRING" id="77586.A0A0D9X9W9"/>
<dbReference type="PROSITE" id="PS51032">
    <property type="entry name" value="AP2_ERF"/>
    <property type="match status" value="1"/>
</dbReference>
<evidence type="ECO:0000313" key="9">
    <source>
        <dbReference type="EnsemblPlants" id="LPERR08G17640.1"/>
    </source>
</evidence>
<reference evidence="9" key="3">
    <citation type="submission" date="2015-04" db="UniProtKB">
        <authorList>
            <consortium name="EnsemblPlants"/>
        </authorList>
    </citation>
    <scope>IDENTIFICATION</scope>
</reference>
<dbReference type="HOGENOM" id="CLU_099632_0_0_1"/>
<dbReference type="GO" id="GO:0006950">
    <property type="term" value="P:response to stress"/>
    <property type="evidence" value="ECO:0007669"/>
    <property type="project" value="TreeGrafter"/>
</dbReference>
<dbReference type="GO" id="GO:0003700">
    <property type="term" value="F:DNA-binding transcription factor activity"/>
    <property type="evidence" value="ECO:0007669"/>
    <property type="project" value="InterPro"/>
</dbReference>
<keyword evidence="3" id="KW-0346">Stress response</keyword>
<evidence type="ECO:0000256" key="3">
    <source>
        <dbReference type="ARBA" id="ARBA00023016"/>
    </source>
</evidence>
<reference evidence="10" key="2">
    <citation type="submission" date="2013-12" db="EMBL/GenBank/DDBJ databases">
        <authorList>
            <person name="Yu Y."/>
            <person name="Lee S."/>
            <person name="de Baynast K."/>
            <person name="Wissotski M."/>
            <person name="Liu L."/>
            <person name="Talag J."/>
            <person name="Goicoechea J."/>
            <person name="Angelova A."/>
            <person name="Jetty R."/>
            <person name="Kudrna D."/>
            <person name="Golser W."/>
            <person name="Rivera L."/>
            <person name="Zhang J."/>
            <person name="Wing R."/>
        </authorList>
    </citation>
    <scope>NUCLEOTIDE SEQUENCE</scope>
</reference>
<evidence type="ECO:0000259" key="8">
    <source>
        <dbReference type="PROSITE" id="PS51032"/>
    </source>
</evidence>
<keyword evidence="2" id="KW-0805">Transcription regulation</keyword>
<feature type="domain" description="AP2/ERF" evidence="8">
    <location>
        <begin position="28"/>
        <end position="102"/>
    </location>
</feature>
<accession>A0A0D9X9W9</accession>
<keyword evidence="5" id="KW-0804">Transcription</keyword>
<evidence type="ECO:0000256" key="6">
    <source>
        <dbReference type="ARBA" id="ARBA00023242"/>
    </source>
</evidence>
<evidence type="ECO:0000256" key="1">
    <source>
        <dbReference type="ARBA" id="ARBA00004123"/>
    </source>
</evidence>
<dbReference type="InterPro" id="IPR036955">
    <property type="entry name" value="AP2/ERF_dom_sf"/>
</dbReference>
<organism evidence="9 10">
    <name type="scientific">Leersia perrieri</name>
    <dbReference type="NCBI Taxonomy" id="77586"/>
    <lineage>
        <taxon>Eukaryota</taxon>
        <taxon>Viridiplantae</taxon>
        <taxon>Streptophyta</taxon>
        <taxon>Embryophyta</taxon>
        <taxon>Tracheophyta</taxon>
        <taxon>Spermatophyta</taxon>
        <taxon>Magnoliopsida</taxon>
        <taxon>Liliopsida</taxon>
        <taxon>Poales</taxon>
        <taxon>Poaceae</taxon>
        <taxon>BOP clade</taxon>
        <taxon>Oryzoideae</taxon>
        <taxon>Oryzeae</taxon>
        <taxon>Oryzinae</taxon>
        <taxon>Leersia</taxon>
    </lineage>
</organism>
<keyword evidence="4" id="KW-0238">DNA-binding</keyword>
<proteinExistence type="inferred from homology"/>
<dbReference type="eggNOG" id="ENOG502R4C0">
    <property type="taxonomic scope" value="Eukaryota"/>
</dbReference>
<name>A0A0D9X9W9_9ORYZ</name>
<evidence type="ECO:0000256" key="2">
    <source>
        <dbReference type="ARBA" id="ARBA00023015"/>
    </source>
</evidence>
<sequence length="214" mass="22238">MVSSRSSAAAVVPIIPPPRQAAAPRNMGLRGVRCRLWGRWAAEIRVPPRRVVVAGAGGRPSSSRRLWIGTFPSAVAAALAHDAALYCFYGLSPPGRRAFNFPFAPRAAYLDHAHLRLAAAVSGVGGAVTLGAVRAVAGRYALEVSNMLFAPPPPPPPPVFFAPPPPPATNTMVAGAAAAAIEQQDGGGGNYYRNNEALLSMDLQELAALMGIAV</sequence>
<comment type="similarity">
    <text evidence="7">Belongs to the AP2/ERF transcription factor family. ERF subfamily.</text>
</comment>
<dbReference type="SMART" id="SM00380">
    <property type="entry name" value="AP2"/>
    <property type="match status" value="1"/>
</dbReference>
<dbReference type="GO" id="GO:0045893">
    <property type="term" value="P:positive regulation of DNA-templated transcription"/>
    <property type="evidence" value="ECO:0007669"/>
    <property type="project" value="TreeGrafter"/>
</dbReference>
<dbReference type="AlphaFoldDB" id="A0A0D9X9W9"/>